<keyword evidence="1" id="KW-0812">Transmembrane</keyword>
<feature type="transmembrane region" description="Helical" evidence="1">
    <location>
        <begin position="7"/>
        <end position="32"/>
    </location>
</feature>
<feature type="transmembrane region" description="Helical" evidence="1">
    <location>
        <begin position="69"/>
        <end position="90"/>
    </location>
</feature>
<evidence type="ECO:0000313" key="2">
    <source>
        <dbReference type="EMBL" id="OGZ12387.1"/>
    </source>
</evidence>
<dbReference type="EMBL" id="MHLP01000023">
    <property type="protein sequence ID" value="OGZ12387.1"/>
    <property type="molecule type" value="Genomic_DNA"/>
</dbReference>
<keyword evidence="1" id="KW-0472">Membrane</keyword>
<reference evidence="2 3" key="1">
    <citation type="journal article" date="2016" name="Nat. Commun.">
        <title>Thousands of microbial genomes shed light on interconnected biogeochemical processes in an aquifer system.</title>
        <authorList>
            <person name="Anantharaman K."/>
            <person name="Brown C.T."/>
            <person name="Hug L.A."/>
            <person name="Sharon I."/>
            <person name="Castelle C.J."/>
            <person name="Probst A.J."/>
            <person name="Thomas B.C."/>
            <person name="Singh A."/>
            <person name="Wilkins M.J."/>
            <person name="Karaoz U."/>
            <person name="Brodie E.L."/>
            <person name="Williams K.H."/>
            <person name="Hubbard S.S."/>
            <person name="Banfield J.F."/>
        </authorList>
    </citation>
    <scope>NUCLEOTIDE SEQUENCE [LARGE SCALE GENOMIC DNA]</scope>
</reference>
<organism evidence="2 3">
    <name type="scientific">Candidatus Lloydbacteria bacterium RIFCSPLOWO2_01_FULL_50_20</name>
    <dbReference type="NCBI Taxonomy" id="1798665"/>
    <lineage>
        <taxon>Bacteria</taxon>
        <taxon>Candidatus Lloydiibacteriota</taxon>
    </lineage>
</organism>
<gene>
    <name evidence="2" type="ORF">A2942_02740</name>
</gene>
<dbReference type="InterPro" id="IPR014509">
    <property type="entry name" value="YjdF-like"/>
</dbReference>
<dbReference type="Pfam" id="PF09997">
    <property type="entry name" value="DUF2238"/>
    <property type="match status" value="1"/>
</dbReference>
<feature type="transmembrane region" description="Helical" evidence="1">
    <location>
        <begin position="110"/>
        <end position="131"/>
    </location>
</feature>
<protein>
    <recommendedName>
        <fullName evidence="4">VanZ-like domain-containing protein</fullName>
    </recommendedName>
</protein>
<comment type="caution">
    <text evidence="2">The sequence shown here is derived from an EMBL/GenBank/DDBJ whole genome shotgun (WGS) entry which is preliminary data.</text>
</comment>
<evidence type="ECO:0008006" key="4">
    <source>
        <dbReference type="Google" id="ProtNLM"/>
    </source>
</evidence>
<dbReference type="AlphaFoldDB" id="A0A1G2DFF7"/>
<evidence type="ECO:0000313" key="3">
    <source>
        <dbReference type="Proteomes" id="UP000178534"/>
    </source>
</evidence>
<sequence length="135" mass="15247">MTPRLPPWVLVVFIFFILAVQISALYWHLYFYIRWLDIPVHILGGMWIALFGLATYYASAHIKEKEHSVFFVFLFAVALTMTIGLGWELYEFGVDHAVGDTGAGLADTLLDLTNDLIGALIAALLFIRLGYHKKA</sequence>
<name>A0A1G2DFF7_9BACT</name>
<keyword evidence="1" id="KW-1133">Transmembrane helix</keyword>
<feature type="transmembrane region" description="Helical" evidence="1">
    <location>
        <begin position="38"/>
        <end position="57"/>
    </location>
</feature>
<dbReference type="STRING" id="1798665.A2942_02740"/>
<accession>A0A1G2DFF7</accession>
<proteinExistence type="predicted"/>
<evidence type="ECO:0000256" key="1">
    <source>
        <dbReference type="SAM" id="Phobius"/>
    </source>
</evidence>
<dbReference type="Proteomes" id="UP000178534">
    <property type="component" value="Unassembled WGS sequence"/>
</dbReference>